<keyword evidence="7 9" id="KW-0408">Iron</keyword>
<evidence type="ECO:0000256" key="2">
    <source>
        <dbReference type="ARBA" id="ARBA00005179"/>
    </source>
</evidence>
<evidence type="ECO:0000256" key="9">
    <source>
        <dbReference type="PIRSR" id="PIRSR602401-1"/>
    </source>
</evidence>
<feature type="binding site" description="axial binding residue" evidence="9">
    <location>
        <position position="484"/>
    </location>
    <ligand>
        <name>heme</name>
        <dbReference type="ChEBI" id="CHEBI:30413"/>
    </ligand>
    <ligandPart>
        <name>Fe</name>
        <dbReference type="ChEBI" id="CHEBI:18248"/>
    </ligandPart>
</feature>
<keyword evidence="6" id="KW-0560">Oxidoreductase</keyword>
<dbReference type="PANTHER" id="PTHR24305:SF166">
    <property type="entry name" value="CYTOCHROME P450 12A4, MITOCHONDRIAL-RELATED"/>
    <property type="match status" value="1"/>
</dbReference>
<dbReference type="GO" id="GO:0005506">
    <property type="term" value="F:iron ion binding"/>
    <property type="evidence" value="ECO:0007669"/>
    <property type="project" value="InterPro"/>
</dbReference>
<dbReference type="GO" id="GO:0020037">
    <property type="term" value="F:heme binding"/>
    <property type="evidence" value="ECO:0007669"/>
    <property type="project" value="InterPro"/>
</dbReference>
<protein>
    <submittedName>
        <fullName evidence="10">Cytochrome P450</fullName>
    </submittedName>
</protein>
<evidence type="ECO:0000256" key="5">
    <source>
        <dbReference type="ARBA" id="ARBA00022723"/>
    </source>
</evidence>
<keyword evidence="8" id="KW-0503">Monooxygenase</keyword>
<dbReference type="InterPro" id="IPR001128">
    <property type="entry name" value="Cyt_P450"/>
</dbReference>
<dbReference type="PRINTS" id="PR00385">
    <property type="entry name" value="P450"/>
</dbReference>
<dbReference type="InterPro" id="IPR002401">
    <property type="entry name" value="Cyt_P450_E_grp-I"/>
</dbReference>
<evidence type="ECO:0000313" key="10">
    <source>
        <dbReference type="EMBL" id="OCH94337.1"/>
    </source>
</evidence>
<dbReference type="Gene3D" id="1.10.630.10">
    <property type="entry name" value="Cytochrome P450"/>
    <property type="match status" value="1"/>
</dbReference>
<dbReference type="PRINTS" id="PR00463">
    <property type="entry name" value="EP450I"/>
</dbReference>
<dbReference type="SUPFAM" id="SSF48264">
    <property type="entry name" value="Cytochrome P450"/>
    <property type="match status" value="1"/>
</dbReference>
<dbReference type="OrthoDB" id="1470350at2759"/>
<name>A0A8E2J424_9APHY</name>
<reference evidence="10 11" key="1">
    <citation type="submission" date="2016-07" db="EMBL/GenBank/DDBJ databases">
        <title>Draft genome of the white-rot fungus Obba rivulosa 3A-2.</title>
        <authorList>
            <consortium name="DOE Joint Genome Institute"/>
            <person name="Miettinen O."/>
            <person name="Riley R."/>
            <person name="Acob R."/>
            <person name="Barry K."/>
            <person name="Cullen D."/>
            <person name="De Vries R."/>
            <person name="Hainaut M."/>
            <person name="Hatakka A."/>
            <person name="Henrissat B."/>
            <person name="Hilden K."/>
            <person name="Kuo R."/>
            <person name="Labutti K."/>
            <person name="Lipzen A."/>
            <person name="Makela M.R."/>
            <person name="Sandor L."/>
            <person name="Spatafora J.W."/>
            <person name="Grigoriev I.V."/>
            <person name="Hibbett D.S."/>
        </authorList>
    </citation>
    <scope>NUCLEOTIDE SEQUENCE [LARGE SCALE GENOMIC DNA]</scope>
    <source>
        <strain evidence="10 11">3A-2</strain>
    </source>
</reference>
<comment type="similarity">
    <text evidence="3">Belongs to the cytochrome P450 family.</text>
</comment>
<evidence type="ECO:0000256" key="4">
    <source>
        <dbReference type="ARBA" id="ARBA00022617"/>
    </source>
</evidence>
<dbReference type="AlphaFoldDB" id="A0A8E2J424"/>
<evidence type="ECO:0000256" key="3">
    <source>
        <dbReference type="ARBA" id="ARBA00010617"/>
    </source>
</evidence>
<dbReference type="Pfam" id="PF00067">
    <property type="entry name" value="p450"/>
    <property type="match status" value="1"/>
</dbReference>
<dbReference type="PANTHER" id="PTHR24305">
    <property type="entry name" value="CYTOCHROME P450"/>
    <property type="match status" value="1"/>
</dbReference>
<sequence length="550" mass="62502">MPAPIILLQSFLICGTSWILWRFFRQIIVKSPLDNVPGPEPVSFWKGNLPQVYDRRGWGFYEKLGYTYGQVVKLYGMFGHKMLYVYDPLALHSIIVKDQYVYEEAAWFVKSNELLFGPGLLASLGDHHRKQRKMLNPVFSIAHMRHMTPIFYRVTHKLESAIMSRVRDGPGEVDILNWMGRTALELIGQGGLGYSFDPLEEDVPDVLGDALKAFMPTFAKLQIHRRLIPYFAELGSPRLRRWILDMIPDARIQKMKYISDTVIEQSWKIFNEKKAALVKGDEAVVHQIGEGKDIMSILMKANMNASAGDKLPEDELIAQMSMLTLAAMDTTSNALSRTLHLLSEHQDVQEKLRAELMQARDGKDISYDDLVHLPFLDAVCRETLRRYPPAPWIFRVATKDIMMPLSEPVRGVNGTMMHEILVPEGTTIQVGIMGSNWNKAIWGEDAMEWRPERWLSPLPSAVEEAKIPGVYSNLMTFLGGGRACIGFKFSQIEMKTVLSVLLTTFKFSLPKEKIEWNMAGVTYPTTGDDVKARMLLTVEPLEYAKITVEA</sequence>
<dbReference type="GO" id="GO:0004497">
    <property type="term" value="F:monooxygenase activity"/>
    <property type="evidence" value="ECO:0007669"/>
    <property type="project" value="UniProtKB-KW"/>
</dbReference>
<dbReference type="EMBL" id="KV722345">
    <property type="protein sequence ID" value="OCH94337.1"/>
    <property type="molecule type" value="Genomic_DNA"/>
</dbReference>
<evidence type="ECO:0000256" key="1">
    <source>
        <dbReference type="ARBA" id="ARBA00001971"/>
    </source>
</evidence>
<keyword evidence="4 9" id="KW-0349">Heme</keyword>
<comment type="pathway">
    <text evidence="2">Secondary metabolite biosynthesis.</text>
</comment>
<accession>A0A8E2J424</accession>
<evidence type="ECO:0000256" key="7">
    <source>
        <dbReference type="ARBA" id="ARBA00023004"/>
    </source>
</evidence>
<dbReference type="Proteomes" id="UP000250043">
    <property type="component" value="Unassembled WGS sequence"/>
</dbReference>
<keyword evidence="5 9" id="KW-0479">Metal-binding</keyword>
<evidence type="ECO:0000256" key="6">
    <source>
        <dbReference type="ARBA" id="ARBA00023002"/>
    </source>
</evidence>
<dbReference type="InterPro" id="IPR036396">
    <property type="entry name" value="Cyt_P450_sf"/>
</dbReference>
<organism evidence="10 11">
    <name type="scientific">Obba rivulosa</name>
    <dbReference type="NCBI Taxonomy" id="1052685"/>
    <lineage>
        <taxon>Eukaryota</taxon>
        <taxon>Fungi</taxon>
        <taxon>Dikarya</taxon>
        <taxon>Basidiomycota</taxon>
        <taxon>Agaricomycotina</taxon>
        <taxon>Agaricomycetes</taxon>
        <taxon>Polyporales</taxon>
        <taxon>Gelatoporiaceae</taxon>
        <taxon>Obba</taxon>
    </lineage>
</organism>
<dbReference type="GO" id="GO:0016705">
    <property type="term" value="F:oxidoreductase activity, acting on paired donors, with incorporation or reduction of molecular oxygen"/>
    <property type="evidence" value="ECO:0007669"/>
    <property type="project" value="InterPro"/>
</dbReference>
<evidence type="ECO:0000313" key="11">
    <source>
        <dbReference type="Proteomes" id="UP000250043"/>
    </source>
</evidence>
<dbReference type="InterPro" id="IPR050121">
    <property type="entry name" value="Cytochrome_P450_monoxygenase"/>
</dbReference>
<dbReference type="CDD" id="cd11069">
    <property type="entry name" value="CYP_FUM15-like"/>
    <property type="match status" value="1"/>
</dbReference>
<keyword evidence="11" id="KW-1185">Reference proteome</keyword>
<evidence type="ECO:0000256" key="8">
    <source>
        <dbReference type="ARBA" id="ARBA00023033"/>
    </source>
</evidence>
<comment type="cofactor">
    <cofactor evidence="1 9">
        <name>heme</name>
        <dbReference type="ChEBI" id="CHEBI:30413"/>
    </cofactor>
</comment>
<proteinExistence type="inferred from homology"/>
<gene>
    <name evidence="10" type="ORF">OBBRIDRAFT_789468</name>
</gene>